<dbReference type="Proteomes" id="UP000299102">
    <property type="component" value="Unassembled WGS sequence"/>
</dbReference>
<accession>A0A4C1YS22</accession>
<name>A0A4C1YS22_EUMVA</name>
<dbReference type="AlphaFoldDB" id="A0A4C1YS22"/>
<evidence type="ECO:0000313" key="2">
    <source>
        <dbReference type="Proteomes" id="UP000299102"/>
    </source>
</evidence>
<keyword evidence="2" id="KW-1185">Reference proteome</keyword>
<sequence length="111" mass="12117">MDASHPHTPPRCIAGPRISDMTGGLEGVPVKADKGLNGFVIFDLTCAETIETIVIKVAFSEKNSLENKIHELTTLATADERAWCRAPQLYVAKREVRPAVAQPRAIHKLSV</sequence>
<reference evidence="1 2" key="1">
    <citation type="journal article" date="2019" name="Commun. Biol.">
        <title>The bagworm genome reveals a unique fibroin gene that provides high tensile strength.</title>
        <authorList>
            <person name="Kono N."/>
            <person name="Nakamura H."/>
            <person name="Ohtoshi R."/>
            <person name="Tomita M."/>
            <person name="Numata K."/>
            <person name="Arakawa K."/>
        </authorList>
    </citation>
    <scope>NUCLEOTIDE SEQUENCE [LARGE SCALE GENOMIC DNA]</scope>
</reference>
<comment type="caution">
    <text evidence="1">The sequence shown here is derived from an EMBL/GenBank/DDBJ whole genome shotgun (WGS) entry which is preliminary data.</text>
</comment>
<evidence type="ECO:0000313" key="1">
    <source>
        <dbReference type="EMBL" id="GBP77783.1"/>
    </source>
</evidence>
<protein>
    <submittedName>
        <fullName evidence="1">Uncharacterized protein</fullName>
    </submittedName>
</protein>
<dbReference type="EMBL" id="BGZK01001346">
    <property type="protein sequence ID" value="GBP77783.1"/>
    <property type="molecule type" value="Genomic_DNA"/>
</dbReference>
<organism evidence="1 2">
    <name type="scientific">Eumeta variegata</name>
    <name type="common">Bagworm moth</name>
    <name type="synonym">Eumeta japonica</name>
    <dbReference type="NCBI Taxonomy" id="151549"/>
    <lineage>
        <taxon>Eukaryota</taxon>
        <taxon>Metazoa</taxon>
        <taxon>Ecdysozoa</taxon>
        <taxon>Arthropoda</taxon>
        <taxon>Hexapoda</taxon>
        <taxon>Insecta</taxon>
        <taxon>Pterygota</taxon>
        <taxon>Neoptera</taxon>
        <taxon>Endopterygota</taxon>
        <taxon>Lepidoptera</taxon>
        <taxon>Glossata</taxon>
        <taxon>Ditrysia</taxon>
        <taxon>Tineoidea</taxon>
        <taxon>Psychidae</taxon>
        <taxon>Oiketicinae</taxon>
        <taxon>Eumeta</taxon>
    </lineage>
</organism>
<proteinExistence type="predicted"/>
<gene>
    <name evidence="1" type="ORF">EVAR_50022_1</name>
</gene>